<evidence type="ECO:0000313" key="3">
    <source>
        <dbReference type="EMBL" id="GBO01561.1"/>
    </source>
</evidence>
<dbReference type="AlphaFoldDB" id="A0A4Y2TND2"/>
<dbReference type="OrthoDB" id="5983950at2759"/>
<organism evidence="3 5">
    <name type="scientific">Araneus ventricosus</name>
    <name type="common">Orbweaver spider</name>
    <name type="synonym">Epeira ventricosa</name>
    <dbReference type="NCBI Taxonomy" id="182803"/>
    <lineage>
        <taxon>Eukaryota</taxon>
        <taxon>Metazoa</taxon>
        <taxon>Ecdysozoa</taxon>
        <taxon>Arthropoda</taxon>
        <taxon>Chelicerata</taxon>
        <taxon>Arachnida</taxon>
        <taxon>Araneae</taxon>
        <taxon>Araneomorphae</taxon>
        <taxon>Entelegynae</taxon>
        <taxon>Araneoidea</taxon>
        <taxon>Araneidae</taxon>
        <taxon>Araneus</taxon>
    </lineage>
</organism>
<accession>A0A4Y2TND2</accession>
<evidence type="ECO:0000313" key="2">
    <source>
        <dbReference type="EMBL" id="GBN91133.1"/>
    </source>
</evidence>
<dbReference type="EMBL" id="BGPR01029647">
    <property type="protein sequence ID" value="GBO01561.1"/>
    <property type="molecule type" value="Genomic_DNA"/>
</dbReference>
<dbReference type="Proteomes" id="UP000499080">
    <property type="component" value="Unassembled WGS sequence"/>
</dbReference>
<evidence type="ECO:0000313" key="1">
    <source>
        <dbReference type="EMBL" id="GBN91091.1"/>
    </source>
</evidence>
<dbReference type="EMBL" id="BGPR01029648">
    <property type="protein sequence ID" value="GBO01567.1"/>
    <property type="molecule type" value="Genomic_DNA"/>
</dbReference>
<sequence length="105" mass="11884">MDIVSQANETDELSNVTVRLCVFHLFMSYMGAVGKIMGGSALEDMWYEAFAKNAVLHMANEHAYGRALRAHSLSRATIARLILEYCEEDGFLIGFDDENLRRIHN</sequence>
<reference evidence="3 5" key="1">
    <citation type="journal article" date="2019" name="Sci. Rep.">
        <title>Orb-weaving spider Araneus ventricosus genome elucidates the spidroin gene catalogue.</title>
        <authorList>
            <person name="Kono N."/>
            <person name="Nakamura H."/>
            <person name="Ohtoshi R."/>
            <person name="Moran D.A.P."/>
            <person name="Shinohara A."/>
            <person name="Yoshida Y."/>
            <person name="Fujiwara M."/>
            <person name="Mori M."/>
            <person name="Tomita M."/>
            <person name="Arakawa K."/>
        </authorList>
    </citation>
    <scope>NUCLEOTIDE SEQUENCE [LARGE SCALE GENOMIC DNA]</scope>
</reference>
<protein>
    <submittedName>
        <fullName evidence="3">Uncharacterized protein</fullName>
    </submittedName>
</protein>
<proteinExistence type="predicted"/>
<name>A0A4Y2TND2_ARAVE</name>
<evidence type="ECO:0000313" key="4">
    <source>
        <dbReference type="EMBL" id="GBO01567.1"/>
    </source>
</evidence>
<comment type="caution">
    <text evidence="3">The sequence shown here is derived from an EMBL/GenBank/DDBJ whole genome shotgun (WGS) entry which is preliminary data.</text>
</comment>
<dbReference type="EMBL" id="BGPR01023707">
    <property type="protein sequence ID" value="GBN91091.1"/>
    <property type="molecule type" value="Genomic_DNA"/>
</dbReference>
<gene>
    <name evidence="1" type="ORF">AVEN_151761_1</name>
    <name evidence="3" type="ORF">AVEN_167607_1</name>
    <name evidence="2" type="ORF">AVEN_213673_1</name>
    <name evidence="4" type="ORF">AVEN_264708_1</name>
</gene>
<dbReference type="EMBL" id="BGPR01023722">
    <property type="protein sequence ID" value="GBN91133.1"/>
    <property type="molecule type" value="Genomic_DNA"/>
</dbReference>
<evidence type="ECO:0000313" key="5">
    <source>
        <dbReference type="Proteomes" id="UP000499080"/>
    </source>
</evidence>
<keyword evidence="5" id="KW-1185">Reference proteome</keyword>